<dbReference type="Proteomes" id="UP000823749">
    <property type="component" value="Chromosome 4"/>
</dbReference>
<proteinExistence type="predicted"/>
<dbReference type="AlphaFoldDB" id="A0AAV6KMG9"/>
<dbReference type="EMBL" id="JACTNZ010000004">
    <property type="protein sequence ID" value="KAG5553392.1"/>
    <property type="molecule type" value="Genomic_DNA"/>
</dbReference>
<evidence type="ECO:0000313" key="1">
    <source>
        <dbReference type="EMBL" id="KAG5553392.1"/>
    </source>
</evidence>
<gene>
    <name evidence="1" type="ORF">RHGRI_011318</name>
</gene>
<protein>
    <submittedName>
        <fullName evidence="1">Uncharacterized protein</fullName>
    </submittedName>
</protein>
<sequence>MHLTATNLFLFSDKTKLSTSSFSIQLHLPENGDCCTAIDEVKTTIFPAFKDEDARDGDGDAVRRRGCAVGMGTSFVVVMGNGVAFYGFQDQFQKYLNF</sequence>
<name>A0AAV6KMG9_9ERIC</name>
<keyword evidence="2" id="KW-1185">Reference proteome</keyword>
<organism evidence="1 2">
    <name type="scientific">Rhododendron griersonianum</name>
    <dbReference type="NCBI Taxonomy" id="479676"/>
    <lineage>
        <taxon>Eukaryota</taxon>
        <taxon>Viridiplantae</taxon>
        <taxon>Streptophyta</taxon>
        <taxon>Embryophyta</taxon>
        <taxon>Tracheophyta</taxon>
        <taxon>Spermatophyta</taxon>
        <taxon>Magnoliopsida</taxon>
        <taxon>eudicotyledons</taxon>
        <taxon>Gunneridae</taxon>
        <taxon>Pentapetalae</taxon>
        <taxon>asterids</taxon>
        <taxon>Ericales</taxon>
        <taxon>Ericaceae</taxon>
        <taxon>Ericoideae</taxon>
        <taxon>Rhodoreae</taxon>
        <taxon>Rhododendron</taxon>
    </lineage>
</organism>
<accession>A0AAV6KMG9</accession>
<evidence type="ECO:0000313" key="2">
    <source>
        <dbReference type="Proteomes" id="UP000823749"/>
    </source>
</evidence>
<reference evidence="1" key="1">
    <citation type="submission" date="2020-08" db="EMBL/GenBank/DDBJ databases">
        <title>Plant Genome Project.</title>
        <authorList>
            <person name="Zhang R.-G."/>
        </authorList>
    </citation>
    <scope>NUCLEOTIDE SEQUENCE</scope>
    <source>
        <strain evidence="1">WSP0</strain>
        <tissue evidence="1">Leaf</tissue>
    </source>
</reference>
<comment type="caution">
    <text evidence="1">The sequence shown here is derived from an EMBL/GenBank/DDBJ whole genome shotgun (WGS) entry which is preliminary data.</text>
</comment>